<feature type="transmembrane region" description="Helical" evidence="1">
    <location>
        <begin position="284"/>
        <end position="306"/>
    </location>
</feature>
<dbReference type="GO" id="GO:0045957">
    <property type="term" value="P:negative regulation of complement activation, alternative pathway"/>
    <property type="evidence" value="ECO:0007669"/>
    <property type="project" value="TreeGrafter"/>
</dbReference>
<dbReference type="GO" id="GO:0032703">
    <property type="term" value="P:negative regulation of interleukin-2 production"/>
    <property type="evidence" value="ECO:0007669"/>
    <property type="project" value="InterPro"/>
</dbReference>
<dbReference type="InterPro" id="IPR039939">
    <property type="entry name" value="VSIG4"/>
</dbReference>
<evidence type="ECO:0000313" key="5">
    <source>
        <dbReference type="Proteomes" id="UP000645828"/>
    </source>
</evidence>
<dbReference type="InterPro" id="IPR013098">
    <property type="entry name" value="Ig_I-set"/>
</dbReference>
<organism evidence="4 5">
    <name type="scientific">Nyctereutes procyonoides</name>
    <name type="common">Raccoon dog</name>
    <name type="synonym">Canis procyonoides</name>
    <dbReference type="NCBI Taxonomy" id="34880"/>
    <lineage>
        <taxon>Eukaryota</taxon>
        <taxon>Metazoa</taxon>
        <taxon>Chordata</taxon>
        <taxon>Craniata</taxon>
        <taxon>Vertebrata</taxon>
        <taxon>Euteleostomi</taxon>
        <taxon>Mammalia</taxon>
        <taxon>Eutheria</taxon>
        <taxon>Laurasiatheria</taxon>
        <taxon>Carnivora</taxon>
        <taxon>Caniformia</taxon>
        <taxon>Canidae</taxon>
        <taxon>Nyctereutes</taxon>
    </lineage>
</organism>
<dbReference type="FunFam" id="2.60.40.10:FF:001584">
    <property type="entry name" value="V-set and immunoglobulin domain-containing 4"/>
    <property type="match status" value="1"/>
</dbReference>
<dbReference type="Proteomes" id="UP000645828">
    <property type="component" value="Unassembled WGS sequence"/>
</dbReference>
<dbReference type="InterPro" id="IPR003599">
    <property type="entry name" value="Ig_sub"/>
</dbReference>
<reference evidence="4" key="1">
    <citation type="submission" date="2020-12" db="EMBL/GenBank/DDBJ databases">
        <authorList>
            <consortium name="Molecular Ecology Group"/>
        </authorList>
    </citation>
    <scope>NUCLEOTIDE SEQUENCE</scope>
    <source>
        <strain evidence="4">TBG_1078</strain>
    </source>
</reference>
<dbReference type="EMBL" id="CAJHUB010000754">
    <property type="protein sequence ID" value="CAD7682256.1"/>
    <property type="molecule type" value="Genomic_DNA"/>
</dbReference>
<dbReference type="AlphaFoldDB" id="A0A811Z0L6"/>
<dbReference type="GO" id="GO:0001851">
    <property type="term" value="F:complement component C3b binding"/>
    <property type="evidence" value="ECO:0007669"/>
    <property type="project" value="TreeGrafter"/>
</dbReference>
<dbReference type="GO" id="GO:0042130">
    <property type="term" value="P:negative regulation of T cell proliferation"/>
    <property type="evidence" value="ECO:0007669"/>
    <property type="project" value="InterPro"/>
</dbReference>
<keyword evidence="1" id="KW-1133">Transmembrane helix</keyword>
<keyword evidence="1" id="KW-0812">Transmembrane</keyword>
<dbReference type="GO" id="GO:0043031">
    <property type="term" value="P:negative regulation of macrophage activation"/>
    <property type="evidence" value="ECO:0007669"/>
    <property type="project" value="InterPro"/>
</dbReference>
<keyword evidence="2" id="KW-0732">Signal</keyword>
<dbReference type="InterPro" id="IPR013106">
    <property type="entry name" value="Ig_V-set"/>
</dbReference>
<dbReference type="CDD" id="cd16089">
    <property type="entry name" value="IgV_CRIg"/>
    <property type="match status" value="1"/>
</dbReference>
<keyword evidence="1" id="KW-0472">Membrane</keyword>
<dbReference type="Pfam" id="PF07686">
    <property type="entry name" value="V-set"/>
    <property type="match status" value="1"/>
</dbReference>
<dbReference type="InterPro" id="IPR039944">
    <property type="entry name" value="VSIG4_IgV"/>
</dbReference>
<dbReference type="Pfam" id="PF07679">
    <property type="entry name" value="I-set"/>
    <property type="match status" value="1"/>
</dbReference>
<keyword evidence="5" id="KW-1185">Reference proteome</keyword>
<accession>A0A811Z0L6</accession>
<dbReference type="PANTHER" id="PTHR15466:SF2">
    <property type="entry name" value="V-SET AND IMMUNOGLOBULIN DOMAIN-CONTAINING PROTEIN 4"/>
    <property type="match status" value="1"/>
</dbReference>
<dbReference type="Gene3D" id="2.60.40.10">
    <property type="entry name" value="Immunoglobulins"/>
    <property type="match status" value="2"/>
</dbReference>
<name>A0A811Z0L6_NYCPR</name>
<feature type="domain" description="Ig-like" evidence="3">
    <location>
        <begin position="143"/>
        <end position="226"/>
    </location>
</feature>
<feature type="signal peptide" evidence="2">
    <location>
        <begin position="1"/>
        <end position="19"/>
    </location>
</feature>
<evidence type="ECO:0000256" key="1">
    <source>
        <dbReference type="SAM" id="Phobius"/>
    </source>
</evidence>
<proteinExistence type="predicted"/>
<dbReference type="InterPro" id="IPR007110">
    <property type="entry name" value="Ig-like_dom"/>
</dbReference>
<protein>
    <submittedName>
        <fullName evidence="4">(raccoon dog) hypothetical protein</fullName>
    </submittedName>
</protein>
<evidence type="ECO:0000259" key="3">
    <source>
        <dbReference type="PROSITE" id="PS50835"/>
    </source>
</evidence>
<dbReference type="InterPro" id="IPR036179">
    <property type="entry name" value="Ig-like_dom_sf"/>
</dbReference>
<gene>
    <name evidence="4" type="ORF">NYPRO_LOCUS15048</name>
</gene>
<evidence type="ECO:0000256" key="2">
    <source>
        <dbReference type="SAM" id="SignalP"/>
    </source>
</evidence>
<evidence type="ECO:0000313" key="4">
    <source>
        <dbReference type="EMBL" id="CAD7682256.1"/>
    </source>
</evidence>
<dbReference type="PANTHER" id="PTHR15466">
    <property type="entry name" value="V-SET AND IMMUNOGLOBULIN DOMAIN CONTAINING 4"/>
    <property type="match status" value="1"/>
</dbReference>
<sequence>MGLLLGLLFLGHLTVVTYGHPILEAPESVTGPWKGDVNIPCTYGPLQGYTQVMVKWLVQRGWDPVTIFLRDSSGDHIQLAKYRGRLQVNHEVPGDVSLQLNTLEMDDRSHYTCEVTWQTPSGNQVVRDKIIDLRIQKVSVSKPTVTTGSGYGFTVPRGMRISLQCQAWGSPPISYVWYKEQTNNQEPIKVAVLSTLLFKHAMVADSGSYFCAAKGRVGSEQRSNIVKFVVKDSSKPLKTKTEAPTTMQSPLEETSTVKLIWKWTTEVDVYLGEASAEPGKGLPVFSIVLIISLCCIVVFIMAYVMVCRKTSQQGYIPGRPEILVKTGEWPFSQVATPAKSHLLKLQGMTTLMIPAWAKSTRSSPRSTVTTLICCTQFLQIMSFWQPRIRVSAKNALLSQGLLP</sequence>
<comment type="caution">
    <text evidence="4">The sequence shown here is derived from an EMBL/GenBank/DDBJ whole genome shotgun (WGS) entry which is preliminary data.</text>
</comment>
<dbReference type="InterPro" id="IPR013783">
    <property type="entry name" value="Ig-like_fold"/>
</dbReference>
<dbReference type="CDD" id="cd16082">
    <property type="entry name" value="IgC_CRIg"/>
    <property type="match status" value="1"/>
</dbReference>
<dbReference type="SUPFAM" id="SSF48726">
    <property type="entry name" value="Immunoglobulin"/>
    <property type="match status" value="2"/>
</dbReference>
<feature type="chain" id="PRO_5033040675" evidence="2">
    <location>
        <begin position="20"/>
        <end position="403"/>
    </location>
</feature>
<dbReference type="SMART" id="SM00409">
    <property type="entry name" value="IG"/>
    <property type="match status" value="2"/>
</dbReference>
<dbReference type="PROSITE" id="PS50835">
    <property type="entry name" value="IG_LIKE"/>
    <property type="match status" value="1"/>
</dbReference>